<dbReference type="eggNOG" id="COG0139">
    <property type="taxonomic scope" value="Bacteria"/>
</dbReference>
<accession>C7NG19</accession>
<gene>
    <name evidence="16" type="primary">hisI</name>
    <name evidence="16" type="synonym">hisIE</name>
    <name evidence="19" type="ordered locus">Ksed_09730</name>
</gene>
<dbReference type="HAMAP" id="MF_01020">
    <property type="entry name" value="HisE"/>
    <property type="match status" value="1"/>
</dbReference>
<dbReference type="Gene3D" id="1.10.287.1080">
    <property type="entry name" value="MazG-like"/>
    <property type="match status" value="1"/>
</dbReference>
<dbReference type="NCBIfam" id="TIGR03188">
    <property type="entry name" value="histidine_hisI"/>
    <property type="match status" value="1"/>
</dbReference>
<sequence length="244" mass="25040">MSQQQVDRAVLDPAEVDFSRVTDAGRGLVAAVVQDADTLAVLMVGWMDAAALEATQATGRVTFWSRSRGEQWVKGETSGNTLDVVSVHLDCDADAVLVVARPAGPTCHTGAASCFDAASRAGAEAAGAGGEAAASGAGGDAPASEIGATDAPASEIGHLARTIAERHRERPAGSYTTSLFEGGTRRIAQKVGEEGVETALAGVAQGDEELLGESADLLYHLVVLLTDRGLSLADVEAVLRSRRS</sequence>
<dbReference type="GO" id="GO:0004636">
    <property type="term" value="F:phosphoribosyl-ATP diphosphatase activity"/>
    <property type="evidence" value="ECO:0007669"/>
    <property type="project" value="UniProtKB-UniRule"/>
</dbReference>
<evidence type="ECO:0000256" key="17">
    <source>
        <dbReference type="SAM" id="MobiDB-lite"/>
    </source>
</evidence>
<evidence type="ECO:0000256" key="6">
    <source>
        <dbReference type="ARBA" id="ARBA00007731"/>
    </source>
</evidence>
<dbReference type="AlphaFoldDB" id="C7NG19"/>
<evidence type="ECO:0000313" key="20">
    <source>
        <dbReference type="Proteomes" id="UP000006666"/>
    </source>
</evidence>
<evidence type="ECO:0000256" key="9">
    <source>
        <dbReference type="ARBA" id="ARBA00022605"/>
    </source>
</evidence>
<dbReference type="SUPFAM" id="SSF101386">
    <property type="entry name" value="all-alpha NTP pyrophosphatases"/>
    <property type="match status" value="1"/>
</dbReference>
<dbReference type="EMBL" id="CP001686">
    <property type="protein sequence ID" value="ACV06019.1"/>
    <property type="molecule type" value="Genomic_DNA"/>
</dbReference>
<dbReference type="InterPro" id="IPR002496">
    <property type="entry name" value="PRib_AMP_CycHydrolase_dom"/>
</dbReference>
<dbReference type="GO" id="GO:0000105">
    <property type="term" value="P:L-histidine biosynthetic process"/>
    <property type="evidence" value="ECO:0007669"/>
    <property type="project" value="UniProtKB-UniRule"/>
</dbReference>
<organism evidence="19 20">
    <name type="scientific">Kytococcus sedentarius (strain ATCC 14392 / DSM 20547 / JCM 11482 / CCUG 33030 / NBRC 15357 / NCTC 11040 / CCM 314 / 541)</name>
    <name type="common">Micrococcus sedentarius</name>
    <dbReference type="NCBI Taxonomy" id="478801"/>
    <lineage>
        <taxon>Bacteria</taxon>
        <taxon>Bacillati</taxon>
        <taxon>Actinomycetota</taxon>
        <taxon>Actinomycetes</taxon>
        <taxon>Micrococcales</taxon>
        <taxon>Kytococcaceae</taxon>
        <taxon>Kytococcus</taxon>
    </lineage>
</organism>
<dbReference type="EC" id="3.6.1.31" evidence="16"/>
<evidence type="ECO:0000256" key="15">
    <source>
        <dbReference type="ARBA" id="ARBA00023268"/>
    </source>
</evidence>
<keyword evidence="13" id="KW-0460">Magnesium</keyword>
<keyword evidence="14 16" id="KW-0368">Histidine biosynthesis</keyword>
<comment type="pathway">
    <text evidence="5 16">Amino-acid biosynthesis; L-histidine biosynthesis; L-histidine from 5-phospho-alpha-D-ribose 1-diphosphate: step 2/9.</text>
</comment>
<dbReference type="GO" id="GO:0005524">
    <property type="term" value="F:ATP binding"/>
    <property type="evidence" value="ECO:0007669"/>
    <property type="project" value="UniProtKB-KW"/>
</dbReference>
<keyword evidence="8 16" id="KW-0963">Cytoplasm</keyword>
<evidence type="ECO:0000256" key="3">
    <source>
        <dbReference type="ARBA" id="ARBA00004496"/>
    </source>
</evidence>
<evidence type="ECO:0000256" key="16">
    <source>
        <dbReference type="HAMAP-Rule" id="MF_01019"/>
    </source>
</evidence>
<dbReference type="InterPro" id="IPR038019">
    <property type="entry name" value="PRib_AMP_CycHydrolase_sf"/>
</dbReference>
<keyword evidence="20" id="KW-1185">Reference proteome</keyword>
<evidence type="ECO:0000256" key="11">
    <source>
        <dbReference type="ARBA" id="ARBA00022801"/>
    </source>
</evidence>
<comment type="subcellular location">
    <subcellularLocation>
        <location evidence="3 16">Cytoplasm</location>
    </subcellularLocation>
</comment>
<dbReference type="SUPFAM" id="SSF141734">
    <property type="entry name" value="HisI-like"/>
    <property type="match status" value="1"/>
</dbReference>
<dbReference type="FunFam" id="3.10.20.810:FF:000001">
    <property type="entry name" value="Histidine biosynthesis bifunctional protein HisIE"/>
    <property type="match status" value="1"/>
</dbReference>
<reference evidence="19 20" key="1">
    <citation type="journal article" date="2009" name="Stand. Genomic Sci.">
        <title>Complete genome sequence of Kytococcus sedentarius type strain (541).</title>
        <authorList>
            <person name="Sims D."/>
            <person name="Brettin T."/>
            <person name="Detter J.C."/>
            <person name="Han C."/>
            <person name="Lapidus A."/>
            <person name="Copeland A."/>
            <person name="Glavina Del Rio T."/>
            <person name="Nolan M."/>
            <person name="Chen F."/>
            <person name="Lucas S."/>
            <person name="Tice H."/>
            <person name="Cheng J.F."/>
            <person name="Bruce D."/>
            <person name="Goodwin L."/>
            <person name="Pitluck S."/>
            <person name="Ovchinnikova G."/>
            <person name="Pati A."/>
            <person name="Ivanova N."/>
            <person name="Mavrommatis K."/>
            <person name="Chen A."/>
            <person name="Palaniappan K."/>
            <person name="D'haeseleer P."/>
            <person name="Chain P."/>
            <person name="Bristow J."/>
            <person name="Eisen J.A."/>
            <person name="Markowitz V."/>
            <person name="Hugenholtz P."/>
            <person name="Schneider S."/>
            <person name="Goker M."/>
            <person name="Pukall R."/>
            <person name="Kyrpides N.C."/>
            <person name="Klenk H.P."/>
        </authorList>
    </citation>
    <scope>NUCLEOTIDE SEQUENCE [LARGE SCALE GENOMIC DNA]</scope>
    <source>
        <strain evidence="20">ATCC 14392 / DSM 20547 / JCM 11482 / CCUG 33030 / NBRC 15357 / NCTC 11040 / CCM 314 / 541</strain>
    </source>
</reference>
<dbReference type="KEGG" id="kse:Ksed_09730"/>
<dbReference type="Gene3D" id="3.10.20.810">
    <property type="entry name" value="Phosphoribosyl-AMP cyclohydrolase"/>
    <property type="match status" value="1"/>
</dbReference>
<dbReference type="NCBIfam" id="NF002747">
    <property type="entry name" value="PRK02759.1"/>
    <property type="match status" value="1"/>
</dbReference>
<dbReference type="UniPathway" id="UPA00031">
    <property type="reaction ID" value="UER00007"/>
</dbReference>
<dbReference type="PANTHER" id="PTHR42945">
    <property type="entry name" value="HISTIDINE BIOSYNTHESIS BIFUNCTIONAL PROTEIN"/>
    <property type="match status" value="1"/>
</dbReference>
<dbReference type="STRING" id="478801.Ksed_09730"/>
<evidence type="ECO:0000256" key="5">
    <source>
        <dbReference type="ARBA" id="ARBA00005204"/>
    </source>
</evidence>
<dbReference type="EC" id="3.5.4.19" evidence="16"/>
<dbReference type="InterPro" id="IPR021130">
    <property type="entry name" value="PRib-ATP_PPHydrolase-like"/>
</dbReference>
<dbReference type="InterPro" id="IPR023019">
    <property type="entry name" value="His_synth_HisIE"/>
</dbReference>
<feature type="region of interest" description="Disordered" evidence="17">
    <location>
        <begin position="130"/>
        <end position="152"/>
    </location>
</feature>
<comment type="pathway">
    <text evidence="4 16">Amino-acid biosynthesis; L-histidine biosynthesis; L-histidine from 5-phospho-alpha-D-ribose 1-diphosphate: step 3/9.</text>
</comment>
<evidence type="ECO:0000256" key="12">
    <source>
        <dbReference type="ARBA" id="ARBA00022840"/>
    </source>
</evidence>
<feature type="compositionally biased region" description="Low complexity" evidence="17">
    <location>
        <begin position="130"/>
        <end position="145"/>
    </location>
</feature>
<dbReference type="RefSeq" id="WP_015778964.1">
    <property type="nucleotide sequence ID" value="NC_013169.1"/>
</dbReference>
<dbReference type="GO" id="GO:0004635">
    <property type="term" value="F:phosphoribosyl-AMP cyclohydrolase activity"/>
    <property type="evidence" value="ECO:0007669"/>
    <property type="project" value="UniProtKB-UniRule"/>
</dbReference>
<keyword evidence="9 16" id="KW-0028">Amino-acid biosynthesis</keyword>
<feature type="region of interest" description="Phosphoribosyl-AMP cyclohydrolase" evidence="16">
    <location>
        <begin position="1"/>
        <end position="155"/>
    </location>
</feature>
<keyword evidence="11 16" id="KW-0378">Hydrolase</keyword>
<proteinExistence type="inferred from homology"/>
<comment type="catalytic activity">
    <reaction evidence="2 16">
        <text>1-(5-phospho-beta-D-ribosyl)-ATP + H2O = 1-(5-phospho-beta-D-ribosyl)-5'-AMP + diphosphate + H(+)</text>
        <dbReference type="Rhea" id="RHEA:22828"/>
        <dbReference type="ChEBI" id="CHEBI:15377"/>
        <dbReference type="ChEBI" id="CHEBI:15378"/>
        <dbReference type="ChEBI" id="CHEBI:33019"/>
        <dbReference type="ChEBI" id="CHEBI:59457"/>
        <dbReference type="ChEBI" id="CHEBI:73183"/>
        <dbReference type="EC" id="3.6.1.31"/>
    </reaction>
</comment>
<dbReference type="HAMAP" id="MF_01019">
    <property type="entry name" value="HisIE"/>
    <property type="match status" value="1"/>
</dbReference>
<evidence type="ECO:0000313" key="19">
    <source>
        <dbReference type="EMBL" id="ACV06019.1"/>
    </source>
</evidence>
<feature type="domain" description="Phosphoribosyl-AMP cyclohydrolase" evidence="18">
    <location>
        <begin position="43"/>
        <end position="115"/>
    </location>
</feature>
<dbReference type="HOGENOM" id="CLU_048577_3_1_11"/>
<keyword evidence="12 16" id="KW-0067">ATP-binding</keyword>
<evidence type="ECO:0000256" key="10">
    <source>
        <dbReference type="ARBA" id="ARBA00022741"/>
    </source>
</evidence>
<dbReference type="PANTHER" id="PTHR42945:SF9">
    <property type="entry name" value="HISTIDINE BIOSYNTHESIS BIFUNCTIONAL PROTEIN HISIE"/>
    <property type="match status" value="1"/>
</dbReference>
<keyword evidence="15 16" id="KW-0511">Multifunctional enzyme</keyword>
<evidence type="ECO:0000256" key="8">
    <source>
        <dbReference type="ARBA" id="ARBA00022490"/>
    </source>
</evidence>
<evidence type="ECO:0000256" key="7">
    <source>
        <dbReference type="ARBA" id="ARBA00008299"/>
    </source>
</evidence>
<evidence type="ECO:0000256" key="14">
    <source>
        <dbReference type="ARBA" id="ARBA00023102"/>
    </source>
</evidence>
<feature type="region of interest" description="Phosphoribosyl-ATP pyrophosphohydrolase" evidence="16">
    <location>
        <begin position="156"/>
        <end position="244"/>
    </location>
</feature>
<name>C7NG19_KYTSD</name>
<comment type="catalytic activity">
    <reaction evidence="1 16">
        <text>1-(5-phospho-beta-D-ribosyl)-5'-AMP + H2O = 1-(5-phospho-beta-D-ribosyl)-5-[(5-phospho-beta-D-ribosylamino)methylideneamino]imidazole-4-carboxamide</text>
        <dbReference type="Rhea" id="RHEA:20049"/>
        <dbReference type="ChEBI" id="CHEBI:15377"/>
        <dbReference type="ChEBI" id="CHEBI:58435"/>
        <dbReference type="ChEBI" id="CHEBI:59457"/>
        <dbReference type="EC" id="3.5.4.19"/>
    </reaction>
</comment>
<dbReference type="InterPro" id="IPR008179">
    <property type="entry name" value="HisE"/>
</dbReference>
<evidence type="ECO:0000256" key="1">
    <source>
        <dbReference type="ARBA" id="ARBA00000024"/>
    </source>
</evidence>
<comment type="similarity">
    <text evidence="6 16">In the C-terminal section; belongs to the PRA-PH family.</text>
</comment>
<protein>
    <recommendedName>
        <fullName evidence="16">Histidine biosynthesis bifunctional protein HisIE</fullName>
    </recommendedName>
    <domain>
        <recommendedName>
            <fullName evidence="16">Phosphoribosyl-AMP cyclohydrolase</fullName>
            <shortName evidence="16">PRA-CH</shortName>
            <ecNumber evidence="16">3.5.4.19</ecNumber>
        </recommendedName>
    </domain>
    <domain>
        <recommendedName>
            <fullName evidence="16">Phosphoribosyl-ATP pyrophosphatase</fullName>
            <shortName evidence="16">PRA-PH</shortName>
            <ecNumber evidence="16">3.6.1.31</ecNumber>
        </recommendedName>
    </domain>
</protein>
<evidence type="ECO:0000256" key="13">
    <source>
        <dbReference type="ARBA" id="ARBA00022842"/>
    </source>
</evidence>
<evidence type="ECO:0000259" key="18">
    <source>
        <dbReference type="Pfam" id="PF01502"/>
    </source>
</evidence>
<dbReference type="Pfam" id="PF01502">
    <property type="entry name" value="PRA-CH"/>
    <property type="match status" value="1"/>
</dbReference>
<evidence type="ECO:0000256" key="4">
    <source>
        <dbReference type="ARBA" id="ARBA00005169"/>
    </source>
</evidence>
<evidence type="ECO:0000256" key="2">
    <source>
        <dbReference type="ARBA" id="ARBA00001460"/>
    </source>
</evidence>
<dbReference type="GO" id="GO:0005737">
    <property type="term" value="C:cytoplasm"/>
    <property type="evidence" value="ECO:0007669"/>
    <property type="project" value="UniProtKB-SubCell"/>
</dbReference>
<keyword evidence="10 16" id="KW-0547">Nucleotide-binding</keyword>
<dbReference type="Proteomes" id="UP000006666">
    <property type="component" value="Chromosome"/>
</dbReference>
<dbReference type="Pfam" id="PF01503">
    <property type="entry name" value="PRA-PH"/>
    <property type="match status" value="1"/>
</dbReference>
<comment type="similarity">
    <text evidence="7 16">In the N-terminal section; belongs to the PRA-CH family.</text>
</comment>
<dbReference type="CDD" id="cd11534">
    <property type="entry name" value="NTP-PPase_HisIE_like"/>
    <property type="match status" value="1"/>
</dbReference>
<dbReference type="eggNOG" id="COG0140">
    <property type="taxonomic scope" value="Bacteria"/>
</dbReference>
<dbReference type="NCBIfam" id="NF000768">
    <property type="entry name" value="PRK00051.1"/>
    <property type="match status" value="1"/>
</dbReference>